<feature type="region of interest" description="Disordered" evidence="2">
    <location>
        <begin position="52"/>
        <end position="86"/>
    </location>
</feature>
<evidence type="ECO:0000313" key="3">
    <source>
        <dbReference type="EMBL" id="GEZ40078.1"/>
    </source>
</evidence>
<evidence type="ECO:0000256" key="1">
    <source>
        <dbReference type="SAM" id="Coils"/>
    </source>
</evidence>
<dbReference type="EMBL" id="BKCJ010274411">
    <property type="protein sequence ID" value="GEZ40078.1"/>
    <property type="molecule type" value="Genomic_DNA"/>
</dbReference>
<comment type="caution">
    <text evidence="3">The sequence shown here is derived from an EMBL/GenBank/DDBJ whole genome shotgun (WGS) entry which is preliminary data.</text>
</comment>
<accession>A0A699IAP1</accession>
<gene>
    <name evidence="3" type="ORF">Tci_512051</name>
</gene>
<dbReference type="AlphaFoldDB" id="A0A699IAP1"/>
<sequence length="342" mass="37943">CKLLAVGSPIFWQWEHPPLAVGTYTASGNSLLAVGMPYEAITKQMHDGLGRATTTASSLGAEQGSGNITKTQTKVTPSWSSPLRTSSEGGLGCHFTMRDIPVQARPERLFNLPNKPPLEEDKVTYSKNELTSTKAVYNKALITLTKRVKKLEKKLKHKRRAVIDSLEEEASLDHEDSPEQGRMITEIDKDKNVNLVKSSKKGEAHDTAASPQTNDDETLAETLLNIKRSASKEKGKAIMQEFESTKKIKKKEMMQISLDEEIAQNQENLAQVEQWDDVQAQIQADEGSAQRMLEEEKESLSIEEMSRLLAEFIDKRKTMLANSSSVDLLSLSPAFELPSSAL</sequence>
<protein>
    <submittedName>
        <fullName evidence="3">Uncharacterized protein</fullName>
    </submittedName>
</protein>
<feature type="coiled-coil region" evidence="1">
    <location>
        <begin position="134"/>
        <end position="168"/>
    </location>
</feature>
<name>A0A699IAP1_TANCI</name>
<proteinExistence type="predicted"/>
<keyword evidence="1" id="KW-0175">Coiled coil</keyword>
<evidence type="ECO:0000256" key="2">
    <source>
        <dbReference type="SAM" id="MobiDB-lite"/>
    </source>
</evidence>
<organism evidence="3">
    <name type="scientific">Tanacetum cinerariifolium</name>
    <name type="common">Dalmatian daisy</name>
    <name type="synonym">Chrysanthemum cinerariifolium</name>
    <dbReference type="NCBI Taxonomy" id="118510"/>
    <lineage>
        <taxon>Eukaryota</taxon>
        <taxon>Viridiplantae</taxon>
        <taxon>Streptophyta</taxon>
        <taxon>Embryophyta</taxon>
        <taxon>Tracheophyta</taxon>
        <taxon>Spermatophyta</taxon>
        <taxon>Magnoliopsida</taxon>
        <taxon>eudicotyledons</taxon>
        <taxon>Gunneridae</taxon>
        <taxon>Pentapetalae</taxon>
        <taxon>asterids</taxon>
        <taxon>campanulids</taxon>
        <taxon>Asterales</taxon>
        <taxon>Asteraceae</taxon>
        <taxon>Asteroideae</taxon>
        <taxon>Anthemideae</taxon>
        <taxon>Anthemidinae</taxon>
        <taxon>Tanacetum</taxon>
    </lineage>
</organism>
<feature type="non-terminal residue" evidence="3">
    <location>
        <position position="1"/>
    </location>
</feature>
<reference evidence="3" key="1">
    <citation type="journal article" date="2019" name="Sci. Rep.">
        <title>Draft genome of Tanacetum cinerariifolium, the natural source of mosquito coil.</title>
        <authorList>
            <person name="Yamashiro T."/>
            <person name="Shiraishi A."/>
            <person name="Satake H."/>
            <person name="Nakayama K."/>
        </authorList>
    </citation>
    <scope>NUCLEOTIDE SEQUENCE</scope>
</reference>